<accession>A0ABR6HTR1</accession>
<dbReference type="Proteomes" id="UP000576152">
    <property type="component" value="Unassembled WGS sequence"/>
</dbReference>
<protein>
    <submittedName>
        <fullName evidence="1">Uncharacterized protein</fullName>
    </submittedName>
</protein>
<gene>
    <name evidence="1" type="ORF">FHS00_003540</name>
</gene>
<organism evidence="1 2">
    <name type="scientific">Limimaricola variabilis</name>
    <dbReference type="NCBI Taxonomy" id="1492771"/>
    <lineage>
        <taxon>Bacteria</taxon>
        <taxon>Pseudomonadati</taxon>
        <taxon>Pseudomonadota</taxon>
        <taxon>Alphaproteobacteria</taxon>
        <taxon>Rhodobacterales</taxon>
        <taxon>Paracoccaceae</taxon>
        <taxon>Limimaricola</taxon>
    </lineage>
</organism>
<dbReference type="EMBL" id="JACIBX010000029">
    <property type="protein sequence ID" value="MBB3713927.1"/>
    <property type="molecule type" value="Genomic_DNA"/>
</dbReference>
<evidence type="ECO:0000313" key="1">
    <source>
        <dbReference type="EMBL" id="MBB3713927.1"/>
    </source>
</evidence>
<evidence type="ECO:0000313" key="2">
    <source>
        <dbReference type="Proteomes" id="UP000576152"/>
    </source>
</evidence>
<comment type="caution">
    <text evidence="1">The sequence shown here is derived from an EMBL/GenBank/DDBJ whole genome shotgun (WGS) entry which is preliminary data.</text>
</comment>
<reference evidence="1 2" key="1">
    <citation type="submission" date="2020-08" db="EMBL/GenBank/DDBJ databases">
        <title>Genomic Encyclopedia of Type Strains, Phase III (KMG-III): the genomes of soil and plant-associated and newly described type strains.</title>
        <authorList>
            <person name="Whitman W."/>
        </authorList>
    </citation>
    <scope>NUCLEOTIDE SEQUENCE [LARGE SCALE GENOMIC DNA]</scope>
    <source>
        <strain evidence="1 2">CECT 8572</strain>
    </source>
</reference>
<proteinExistence type="predicted"/>
<sequence>MAVVYQRNRKCEVGIHLNKNWYSSSISPIGLTYSIHVERAYRGMVELDYLERTKKGIFDRQGRKDGKRRNRVTRYRATDRLIDKFTAQEQEVLPVIVPPQEAHELIRIRVRTEDGRDEVYPAPRSGEVELMKWNLERINRVLARCWYDLEVPDSELAELQARLANDPEDERRLALHQRTLHRVFNDDELTTGGRFYGGWWQNIPKAYRRHLIVDGKRMVEIDYSNLHPVILYAEAGVTPPDDCYRRIFNDEIEARYGDDLRSMVKAAFNAMLNAEKKLSQAPEDIEPSQFGMTWRDVSEAILTAHAPIADRFYTGIGKRLQRKDSDVAERVMLDFIDNGNSILPIHDSFLVHEGHRNLLDERMQAALLEVCDVETRLKLVEPDLSRIFAKRAKEREQDPEGFGPETTQDIVEIFAAEEGYEKRLGAFFRLSRIAAEK</sequence>
<keyword evidence="2" id="KW-1185">Reference proteome</keyword>
<name>A0ABR6HTR1_9RHOB</name>